<dbReference type="GO" id="GO:0045087">
    <property type="term" value="P:innate immune response"/>
    <property type="evidence" value="ECO:0007669"/>
    <property type="project" value="TreeGrafter"/>
</dbReference>
<evidence type="ECO:0000256" key="4">
    <source>
        <dbReference type="ARBA" id="ARBA00022553"/>
    </source>
</evidence>
<keyword evidence="14" id="KW-1185">Reference proteome</keyword>
<comment type="similarity">
    <text evidence="2">Belongs to the TRIM/RBCC family.</text>
</comment>
<dbReference type="GO" id="GO:0005654">
    <property type="term" value="C:nucleoplasm"/>
    <property type="evidence" value="ECO:0007669"/>
    <property type="project" value="TreeGrafter"/>
</dbReference>
<feature type="domain" description="RING-type" evidence="10">
    <location>
        <begin position="18"/>
        <end position="59"/>
    </location>
</feature>
<dbReference type="Proteomes" id="UP000314986">
    <property type="component" value="Unassembled WGS sequence"/>
</dbReference>
<dbReference type="InterPro" id="IPR001841">
    <property type="entry name" value="Znf_RING"/>
</dbReference>
<dbReference type="STRING" id="7868.ENSCMIP00000027867"/>
<gene>
    <name evidence="13" type="primary">LOC103189418</name>
</gene>
<sequence length="678" mass="76004">MATCSSFAEIIENDFLNCNICLEKYRNPKYLPCHHTYCEECLRKLVPHKTKVFQCPECRQEVTLNEGGISNLKTNFFINSLLNILPLNETIGKMCSVCPSKGQHDRPAVTQCFDCPSFMCQLCTDDHLSIPSQHQHKVLRLSDTSCDAEIHVRKKIYCAAHPKKEGGYFCRPCNASICDTCLVNSHSRHEALSMSKAAESSTPAVRELVGKLSTKVQSLTRSQDDLNAALEKLKAAERSIESKMVDAVAQVQSALFKQRDDIRKKMSDFVKQQEALYETAKADLQRQTKSAESTRDYSERVLRAGQNGSIVCLEKILGEQVRTLLAYQPPSMKEDIPKLVVTKDYMSQMDLFRIELGQEAAMQKIPPVPDQAPEHWQEFARFSSPELPPVQSPYENVAGNWLRPARRCNFTTECYAECNSKLTGVSMLNNGDIIVADEANGILKCYSIDGDFRRQIAIGDTGKDPCSVAVCGDLIACTAESKLYFLDYDGDRVRQLLLRGSESSYPITAYEDQYVVVSEGSMCSLSLYGLDGQVVDRVKPQGYQGIRFLFVAVSSQENFIVSDIGKKCLVIFRRNEDVINICDEIWMQGVPRSLNPFGVCVDSYDDIYVGEPGCIISFSPEGIFKQEVLASLDGINMPRALTVDEDDNLIVTQTDGEVYVFELSTETNEGTSEDDWEW</sequence>
<keyword evidence="4" id="KW-0597">Phosphoprotein</keyword>
<name>V9KES2_CALMI</name>
<dbReference type="SMART" id="SM00336">
    <property type="entry name" value="BBOX"/>
    <property type="match status" value="2"/>
</dbReference>
<dbReference type="InterPro" id="IPR000315">
    <property type="entry name" value="Znf_B-box"/>
</dbReference>
<dbReference type="Pfam" id="PF00643">
    <property type="entry name" value="zf-B_box"/>
    <property type="match status" value="1"/>
</dbReference>
<dbReference type="GO" id="GO:0061630">
    <property type="term" value="F:ubiquitin protein ligase activity"/>
    <property type="evidence" value="ECO:0007669"/>
    <property type="project" value="UniProtKB-EC"/>
</dbReference>
<evidence type="ECO:0000256" key="7">
    <source>
        <dbReference type="ARBA" id="ARBA00022833"/>
    </source>
</evidence>
<dbReference type="InterPro" id="IPR013083">
    <property type="entry name" value="Znf_RING/FYVE/PHD"/>
</dbReference>
<feature type="coiled-coil region" evidence="9">
    <location>
        <begin position="216"/>
        <end position="246"/>
    </location>
</feature>
<evidence type="ECO:0000256" key="8">
    <source>
        <dbReference type="PROSITE-ProRule" id="PRU00024"/>
    </source>
</evidence>
<dbReference type="AlphaFoldDB" id="V9KES2"/>
<dbReference type="InterPro" id="IPR047153">
    <property type="entry name" value="TRIM45/56/19-like"/>
</dbReference>
<dbReference type="PANTHER" id="PTHR25462:SF299">
    <property type="entry name" value="E3 UBIQUITIN-PROTEIN LIGASE TRIM56"/>
    <property type="match status" value="1"/>
</dbReference>
<dbReference type="SMART" id="SM00184">
    <property type="entry name" value="RING"/>
    <property type="match status" value="1"/>
</dbReference>
<dbReference type="Ensembl" id="ENSCMIT00000028308.1">
    <property type="protein sequence ID" value="ENSCMIP00000027867.1"/>
    <property type="gene ID" value="ENSCMIG00000012124.1"/>
</dbReference>
<dbReference type="Pfam" id="PF13445">
    <property type="entry name" value="zf-RING_UBOX"/>
    <property type="match status" value="1"/>
</dbReference>
<dbReference type="RefSeq" id="XP_007907998.1">
    <property type="nucleotide sequence ID" value="XM_007909807.2"/>
</dbReference>
<dbReference type="Gene3D" id="3.30.40.10">
    <property type="entry name" value="Zinc/RING finger domain, C3HC4 (zinc finger)"/>
    <property type="match status" value="1"/>
</dbReference>
<evidence type="ECO:0000313" key="13">
    <source>
        <dbReference type="Ensembl" id="ENSCMIP00000027867.1"/>
    </source>
</evidence>
<feature type="domain" description="B box-type" evidence="11">
    <location>
        <begin position="153"/>
        <end position="194"/>
    </location>
</feature>
<dbReference type="GeneTree" id="ENSGT00940000162489"/>
<dbReference type="InterPro" id="IPR011042">
    <property type="entry name" value="6-blade_b-propeller_TolB-like"/>
</dbReference>
<evidence type="ECO:0000256" key="3">
    <source>
        <dbReference type="ARBA" id="ARBA00012483"/>
    </source>
</evidence>
<dbReference type="SUPFAM" id="SSF57850">
    <property type="entry name" value="RING/U-box"/>
    <property type="match status" value="1"/>
</dbReference>
<dbReference type="SUPFAM" id="SSF57845">
    <property type="entry name" value="B-box zinc-binding domain"/>
    <property type="match status" value="1"/>
</dbReference>
<dbReference type="OrthoDB" id="264520at2759"/>
<reference evidence="14" key="1">
    <citation type="journal article" date="2006" name="Science">
        <title>Ancient noncoding elements conserved in the human genome.</title>
        <authorList>
            <person name="Venkatesh B."/>
            <person name="Kirkness E.F."/>
            <person name="Loh Y.H."/>
            <person name="Halpern A.L."/>
            <person name="Lee A.P."/>
            <person name="Johnson J."/>
            <person name="Dandona N."/>
            <person name="Viswanathan L.D."/>
            <person name="Tay A."/>
            <person name="Venter J.C."/>
            <person name="Strausberg R.L."/>
            <person name="Brenner S."/>
        </authorList>
    </citation>
    <scope>NUCLEOTIDE SEQUENCE [LARGE SCALE GENOMIC DNA]</scope>
</reference>
<dbReference type="EMBL" id="JW864293">
    <property type="protein sequence ID" value="AFO96810.1"/>
    <property type="molecule type" value="mRNA"/>
</dbReference>
<reference evidence="12 14" key="3">
    <citation type="journal article" date="2014" name="Nature">
        <title>Elephant shark genome provides unique insights into gnathostome evolution.</title>
        <authorList>
            <consortium name="International Elephant Shark Genome Sequencing Consortium"/>
            <person name="Venkatesh B."/>
            <person name="Lee A.P."/>
            <person name="Ravi V."/>
            <person name="Maurya A.K."/>
            <person name="Lian M.M."/>
            <person name="Swann J.B."/>
            <person name="Ohta Y."/>
            <person name="Flajnik M.F."/>
            <person name="Sutoh Y."/>
            <person name="Kasahara M."/>
            <person name="Hoon S."/>
            <person name="Gangu V."/>
            <person name="Roy S.W."/>
            <person name="Irimia M."/>
            <person name="Korzh V."/>
            <person name="Kondrychyn I."/>
            <person name="Lim Z.W."/>
            <person name="Tay B.H."/>
            <person name="Tohari S."/>
            <person name="Kong K.W."/>
            <person name="Ho S."/>
            <person name="Lorente-Galdos B."/>
            <person name="Quilez J."/>
            <person name="Marques-Bonet T."/>
            <person name="Raney B.J."/>
            <person name="Ingham P.W."/>
            <person name="Tay A."/>
            <person name="Hillier L.W."/>
            <person name="Minx P."/>
            <person name="Boehm T."/>
            <person name="Wilson R.K."/>
            <person name="Brenner S."/>
            <person name="Warren W.C."/>
        </authorList>
    </citation>
    <scope>NUCLEOTIDE SEQUENCE</scope>
    <source>
        <tissue evidence="12">Testis</tissue>
    </source>
</reference>
<dbReference type="InterPro" id="IPR017907">
    <property type="entry name" value="Znf_RING_CS"/>
</dbReference>
<dbReference type="SUPFAM" id="SSF101898">
    <property type="entry name" value="NHL repeat"/>
    <property type="match status" value="1"/>
</dbReference>
<organism evidence="12">
    <name type="scientific">Callorhinchus milii</name>
    <name type="common">Ghost shark</name>
    <dbReference type="NCBI Taxonomy" id="7868"/>
    <lineage>
        <taxon>Eukaryota</taxon>
        <taxon>Metazoa</taxon>
        <taxon>Chordata</taxon>
        <taxon>Craniata</taxon>
        <taxon>Vertebrata</taxon>
        <taxon>Chondrichthyes</taxon>
        <taxon>Holocephali</taxon>
        <taxon>Chimaeriformes</taxon>
        <taxon>Callorhinchidae</taxon>
        <taxon>Callorhinchus</taxon>
    </lineage>
</organism>
<dbReference type="OMA" id="GHCCSRL"/>
<dbReference type="PROSITE" id="PS00518">
    <property type="entry name" value="ZF_RING_1"/>
    <property type="match status" value="1"/>
</dbReference>
<evidence type="ECO:0000256" key="2">
    <source>
        <dbReference type="ARBA" id="ARBA00008518"/>
    </source>
</evidence>
<evidence type="ECO:0000259" key="11">
    <source>
        <dbReference type="PROSITE" id="PS50119"/>
    </source>
</evidence>
<keyword evidence="6 8" id="KW-0863">Zinc-finger</keyword>
<evidence type="ECO:0000313" key="14">
    <source>
        <dbReference type="Proteomes" id="UP000314986"/>
    </source>
</evidence>
<keyword evidence="9" id="KW-0175">Coiled coil</keyword>
<dbReference type="Gene3D" id="3.30.160.60">
    <property type="entry name" value="Classic Zinc Finger"/>
    <property type="match status" value="1"/>
</dbReference>
<evidence type="ECO:0000256" key="6">
    <source>
        <dbReference type="ARBA" id="ARBA00022771"/>
    </source>
</evidence>
<protein>
    <recommendedName>
        <fullName evidence="3">RING-type E3 ubiquitin transferase</fullName>
        <ecNumber evidence="3">2.3.2.27</ecNumber>
    </recommendedName>
</protein>
<evidence type="ECO:0000256" key="1">
    <source>
        <dbReference type="ARBA" id="ARBA00000900"/>
    </source>
</evidence>
<keyword evidence="7" id="KW-0862">Zinc</keyword>
<proteinExistence type="evidence at transcript level"/>
<dbReference type="PROSITE" id="PS50119">
    <property type="entry name" value="ZF_BBOX"/>
    <property type="match status" value="1"/>
</dbReference>
<accession>V9KES2</accession>
<evidence type="ECO:0000256" key="9">
    <source>
        <dbReference type="SAM" id="Coils"/>
    </source>
</evidence>
<dbReference type="PROSITE" id="PS50089">
    <property type="entry name" value="ZF_RING_2"/>
    <property type="match status" value="1"/>
</dbReference>
<comment type="catalytic activity">
    <reaction evidence="1">
        <text>S-ubiquitinyl-[E2 ubiquitin-conjugating enzyme]-L-cysteine + [acceptor protein]-L-lysine = [E2 ubiquitin-conjugating enzyme]-L-cysteine + N(6)-ubiquitinyl-[acceptor protein]-L-lysine.</text>
        <dbReference type="EC" id="2.3.2.27"/>
    </reaction>
</comment>
<dbReference type="GeneID" id="103189418"/>
<dbReference type="GO" id="GO:0060340">
    <property type="term" value="P:positive regulation of type I interferon-mediated signaling pathway"/>
    <property type="evidence" value="ECO:0007669"/>
    <property type="project" value="TreeGrafter"/>
</dbReference>
<dbReference type="PANTHER" id="PTHR25462">
    <property type="entry name" value="BONUS, ISOFORM C-RELATED"/>
    <property type="match status" value="1"/>
</dbReference>
<dbReference type="GO" id="GO:0008270">
    <property type="term" value="F:zinc ion binding"/>
    <property type="evidence" value="ECO:0007669"/>
    <property type="project" value="UniProtKB-KW"/>
</dbReference>
<dbReference type="InterPro" id="IPR027370">
    <property type="entry name" value="Znf-RING_euk"/>
</dbReference>
<keyword evidence="5" id="KW-0479">Metal-binding</keyword>
<evidence type="ECO:0000259" key="10">
    <source>
        <dbReference type="PROSITE" id="PS50089"/>
    </source>
</evidence>
<reference evidence="14" key="2">
    <citation type="journal article" date="2007" name="PLoS Biol.">
        <title>Survey sequencing and comparative analysis of the elephant shark (Callorhinchus milii) genome.</title>
        <authorList>
            <person name="Venkatesh B."/>
            <person name="Kirkness E.F."/>
            <person name="Loh Y.H."/>
            <person name="Halpern A.L."/>
            <person name="Lee A.P."/>
            <person name="Johnson J."/>
            <person name="Dandona N."/>
            <person name="Viswanathan L.D."/>
            <person name="Tay A."/>
            <person name="Venter J.C."/>
            <person name="Strausberg R.L."/>
            <person name="Brenner S."/>
        </authorList>
    </citation>
    <scope>NUCLEOTIDE SEQUENCE [LARGE SCALE GENOMIC DNA]</scope>
</reference>
<evidence type="ECO:0000256" key="5">
    <source>
        <dbReference type="ARBA" id="ARBA00022723"/>
    </source>
</evidence>
<dbReference type="KEGG" id="cmk:103189418"/>
<evidence type="ECO:0000313" key="12">
    <source>
        <dbReference type="EMBL" id="AFO96810.1"/>
    </source>
</evidence>
<dbReference type="Gene3D" id="2.120.10.30">
    <property type="entry name" value="TolB, C-terminal domain"/>
    <property type="match status" value="1"/>
</dbReference>
<reference evidence="13" key="4">
    <citation type="submission" date="2025-05" db="UniProtKB">
        <authorList>
            <consortium name="Ensembl"/>
        </authorList>
    </citation>
    <scope>IDENTIFICATION</scope>
</reference>
<dbReference type="RefSeq" id="XP_007907996.1">
    <property type="nucleotide sequence ID" value="XM_007909805.2"/>
</dbReference>
<dbReference type="EC" id="2.3.2.27" evidence="3"/>